<feature type="domain" description="CBS" evidence="3">
    <location>
        <begin position="93"/>
        <end position="152"/>
    </location>
</feature>
<organism evidence="4 5">
    <name type="scientific">Peribacillus simplex</name>
    <dbReference type="NCBI Taxonomy" id="1478"/>
    <lineage>
        <taxon>Bacteria</taxon>
        <taxon>Bacillati</taxon>
        <taxon>Bacillota</taxon>
        <taxon>Bacilli</taxon>
        <taxon>Bacillales</taxon>
        <taxon>Bacillaceae</taxon>
        <taxon>Peribacillus</taxon>
    </lineage>
</organism>
<dbReference type="PANTHER" id="PTHR43080:SF2">
    <property type="entry name" value="CBS DOMAIN-CONTAINING PROTEIN"/>
    <property type="match status" value="1"/>
</dbReference>
<dbReference type="Gene3D" id="3.10.580.10">
    <property type="entry name" value="CBS-domain"/>
    <property type="match status" value="1"/>
</dbReference>
<keyword evidence="1 2" id="KW-0129">CBS domain</keyword>
<dbReference type="EMBL" id="FTMX01000005">
    <property type="protein sequence ID" value="SIR78150.1"/>
    <property type="molecule type" value="Genomic_DNA"/>
</dbReference>
<dbReference type="SUPFAM" id="SSF54631">
    <property type="entry name" value="CBS-domain pair"/>
    <property type="match status" value="1"/>
</dbReference>
<reference evidence="4 5" key="1">
    <citation type="submission" date="2017-01" db="EMBL/GenBank/DDBJ databases">
        <authorList>
            <person name="Varghese N."/>
            <person name="Submissions S."/>
        </authorList>
    </citation>
    <scope>NUCLEOTIDE SEQUENCE [LARGE SCALE GENOMIC DNA]</scope>
    <source>
        <strain evidence="4 5">RUG2-6</strain>
    </source>
</reference>
<evidence type="ECO:0000313" key="4">
    <source>
        <dbReference type="EMBL" id="SIR78150.1"/>
    </source>
</evidence>
<dbReference type="InterPro" id="IPR046342">
    <property type="entry name" value="CBS_dom_sf"/>
</dbReference>
<dbReference type="Proteomes" id="UP000185829">
    <property type="component" value="Unassembled WGS sequence"/>
</dbReference>
<sequence length="164" mass="18087">MNNFFTEVKNKQATYENGGISVTTLRDIMTTNVDCCTAEDNIYEAAVKMKNDDVGVIPVLENNHLIGVITDRDIVIRCVAEKKPNSTRITDVISTNLVTGRPDMSVEEAEELMATEQIRRLPIIENDKLVGVVALGDLAVHQQTNSMAGNALSSISEDRDQIQH</sequence>
<dbReference type="PANTHER" id="PTHR43080">
    <property type="entry name" value="CBS DOMAIN-CONTAINING PROTEIN CBSX3, MITOCHONDRIAL"/>
    <property type="match status" value="1"/>
</dbReference>
<proteinExistence type="predicted"/>
<dbReference type="SMART" id="SM00116">
    <property type="entry name" value="CBS"/>
    <property type="match status" value="2"/>
</dbReference>
<dbReference type="PROSITE" id="PS51371">
    <property type="entry name" value="CBS"/>
    <property type="match status" value="2"/>
</dbReference>
<accession>A0A9X8RBQ5</accession>
<evidence type="ECO:0000256" key="2">
    <source>
        <dbReference type="PROSITE-ProRule" id="PRU00703"/>
    </source>
</evidence>
<evidence type="ECO:0000259" key="3">
    <source>
        <dbReference type="PROSITE" id="PS51371"/>
    </source>
</evidence>
<comment type="caution">
    <text evidence="4">The sequence shown here is derived from an EMBL/GenBank/DDBJ whole genome shotgun (WGS) entry which is preliminary data.</text>
</comment>
<dbReference type="InterPro" id="IPR000644">
    <property type="entry name" value="CBS_dom"/>
</dbReference>
<feature type="domain" description="CBS" evidence="3">
    <location>
        <begin position="29"/>
        <end position="87"/>
    </location>
</feature>
<dbReference type="Pfam" id="PF00571">
    <property type="entry name" value="CBS"/>
    <property type="match status" value="2"/>
</dbReference>
<dbReference type="CDD" id="cd04622">
    <property type="entry name" value="CBS_pair_HRP1_like"/>
    <property type="match status" value="1"/>
</dbReference>
<gene>
    <name evidence="4" type="ORF">SAMN05878482_105480</name>
</gene>
<dbReference type="AlphaFoldDB" id="A0A9X8RBQ5"/>
<dbReference type="InterPro" id="IPR051257">
    <property type="entry name" value="Diverse_CBS-Domain"/>
</dbReference>
<evidence type="ECO:0000313" key="5">
    <source>
        <dbReference type="Proteomes" id="UP000185829"/>
    </source>
</evidence>
<evidence type="ECO:0000256" key="1">
    <source>
        <dbReference type="ARBA" id="ARBA00023122"/>
    </source>
</evidence>
<protein>
    <submittedName>
        <fullName evidence="4">CBS domain-containing protein</fullName>
    </submittedName>
</protein>
<name>A0A9X8RBQ5_9BACI</name>